<dbReference type="Proteomes" id="UP001163823">
    <property type="component" value="Chromosome 9"/>
</dbReference>
<dbReference type="PANTHER" id="PTHR33559">
    <property type="entry name" value="PROTEASOME ASSEMBLY CHAPERONE 4"/>
    <property type="match status" value="1"/>
</dbReference>
<dbReference type="InterPro" id="IPR032157">
    <property type="entry name" value="PAC4"/>
</dbReference>
<dbReference type="EMBL" id="JARAOO010000009">
    <property type="protein sequence ID" value="KAJ7955313.1"/>
    <property type="molecule type" value="Genomic_DNA"/>
</dbReference>
<reference evidence="1" key="1">
    <citation type="journal article" date="2023" name="Science">
        <title>Elucidation of the pathway for biosynthesis of saponin adjuvants from the soapbark tree.</title>
        <authorList>
            <person name="Reed J."/>
            <person name="Orme A."/>
            <person name="El-Demerdash A."/>
            <person name="Owen C."/>
            <person name="Martin L.B.B."/>
            <person name="Misra R.C."/>
            <person name="Kikuchi S."/>
            <person name="Rejzek M."/>
            <person name="Martin A.C."/>
            <person name="Harkess A."/>
            <person name="Leebens-Mack J."/>
            <person name="Louveau T."/>
            <person name="Stephenson M.J."/>
            <person name="Osbourn A."/>
        </authorList>
    </citation>
    <scope>NUCLEOTIDE SEQUENCE</scope>
    <source>
        <strain evidence="1">S10</strain>
    </source>
</reference>
<comment type="caution">
    <text evidence="1">The sequence shown here is derived from an EMBL/GenBank/DDBJ whole genome shotgun (WGS) entry which is preliminary data.</text>
</comment>
<dbReference type="GO" id="GO:0043248">
    <property type="term" value="P:proteasome assembly"/>
    <property type="evidence" value="ECO:0007669"/>
    <property type="project" value="InterPro"/>
</dbReference>
<dbReference type="GO" id="GO:0000502">
    <property type="term" value="C:proteasome complex"/>
    <property type="evidence" value="ECO:0007669"/>
    <property type="project" value="UniProtKB-KW"/>
</dbReference>
<keyword evidence="1" id="KW-0647">Proteasome</keyword>
<organism evidence="1 2">
    <name type="scientific">Quillaja saponaria</name>
    <name type="common">Soap bark tree</name>
    <dbReference type="NCBI Taxonomy" id="32244"/>
    <lineage>
        <taxon>Eukaryota</taxon>
        <taxon>Viridiplantae</taxon>
        <taxon>Streptophyta</taxon>
        <taxon>Embryophyta</taxon>
        <taxon>Tracheophyta</taxon>
        <taxon>Spermatophyta</taxon>
        <taxon>Magnoliopsida</taxon>
        <taxon>eudicotyledons</taxon>
        <taxon>Gunneridae</taxon>
        <taxon>Pentapetalae</taxon>
        <taxon>rosids</taxon>
        <taxon>fabids</taxon>
        <taxon>Fabales</taxon>
        <taxon>Quillajaceae</taxon>
        <taxon>Quillaja</taxon>
    </lineage>
</organism>
<dbReference type="AlphaFoldDB" id="A0AAD7LCF5"/>
<name>A0AAD7LCF5_QUISA</name>
<accession>A0AAD7LCF5</accession>
<keyword evidence="2" id="KW-1185">Reference proteome</keyword>
<dbReference type="KEGG" id="qsa:O6P43_021925"/>
<gene>
    <name evidence="1" type="ORF">O6P43_021925</name>
</gene>
<dbReference type="PANTHER" id="PTHR33559:SF1">
    <property type="entry name" value="PROTEASOME ASSEMBLY CHAPERONE 4"/>
    <property type="match status" value="1"/>
</dbReference>
<evidence type="ECO:0000313" key="2">
    <source>
        <dbReference type="Proteomes" id="UP001163823"/>
    </source>
</evidence>
<proteinExistence type="predicted"/>
<sequence>MDCGVLEKEIKELDLDENRAVEDDGGLQITCFTEIVNDVSLHFQIIRLSKQIYVWIGYNFTKFGRLYAAAATRPNNFVSVTSILGGASDNTGTGIARRLVSKTGLNIILACNIPKNNPMVEADAEKILIQKLINLGYPRSRSEGMSS</sequence>
<protein>
    <submittedName>
        <fullName evidence="1">Proteasome assembly chaperone 4 like</fullName>
    </submittedName>
</protein>
<dbReference type="Pfam" id="PF16093">
    <property type="entry name" value="PAC4"/>
    <property type="match status" value="1"/>
</dbReference>
<evidence type="ECO:0000313" key="1">
    <source>
        <dbReference type="EMBL" id="KAJ7955313.1"/>
    </source>
</evidence>